<dbReference type="Gene3D" id="3.40.50.1820">
    <property type="entry name" value="alpha/beta hydrolase"/>
    <property type="match status" value="1"/>
</dbReference>
<keyword evidence="2" id="KW-0378">Hydrolase</keyword>
<protein>
    <submittedName>
        <fullName evidence="2">Hydrolase</fullName>
    </submittedName>
</protein>
<sequence>MALAHDRGGSGEPLLLIHGIGSQWQVWQPVLPALRAERDVLAIDLPGFGESAVLDGGRTPSIDALADAVVAFLDGIGWDRPHVAGNSLGGWLALELSKRGRAASACALSPAGFWNHREHVFAVASLRNAQTVVQKLDSRLESLYANGAFKAVAMGQLVARPDRLPAEAAVASARNLGRSPGWKPTLAAMSGRDVHFTGGVDVRTPATIAWGEKDRLLLPRQAERARRAIPQARHVSLYGCGHVPTWDDPELVARTILSSSRV</sequence>
<organism evidence="2">
    <name type="scientific">uncultured Solirubrobacteraceae bacterium</name>
    <dbReference type="NCBI Taxonomy" id="1162706"/>
    <lineage>
        <taxon>Bacteria</taxon>
        <taxon>Bacillati</taxon>
        <taxon>Actinomycetota</taxon>
        <taxon>Thermoleophilia</taxon>
        <taxon>Solirubrobacterales</taxon>
        <taxon>Solirubrobacteraceae</taxon>
        <taxon>environmental samples</taxon>
    </lineage>
</organism>
<dbReference type="Pfam" id="PF12697">
    <property type="entry name" value="Abhydrolase_6"/>
    <property type="match status" value="1"/>
</dbReference>
<name>A0A6J4RQD4_9ACTN</name>
<gene>
    <name evidence="2" type="ORF">AVDCRST_MAG85-541</name>
</gene>
<dbReference type="InterPro" id="IPR000073">
    <property type="entry name" value="AB_hydrolase_1"/>
</dbReference>
<dbReference type="AlphaFoldDB" id="A0A6J4RQD4"/>
<proteinExistence type="predicted"/>
<feature type="domain" description="AB hydrolase-1" evidence="1">
    <location>
        <begin position="14"/>
        <end position="254"/>
    </location>
</feature>
<dbReference type="InterPro" id="IPR029058">
    <property type="entry name" value="AB_hydrolase_fold"/>
</dbReference>
<reference evidence="2" key="1">
    <citation type="submission" date="2020-02" db="EMBL/GenBank/DDBJ databases">
        <authorList>
            <person name="Meier V. D."/>
        </authorList>
    </citation>
    <scope>NUCLEOTIDE SEQUENCE</scope>
    <source>
        <strain evidence="2">AVDCRST_MAG85</strain>
    </source>
</reference>
<evidence type="ECO:0000259" key="1">
    <source>
        <dbReference type="Pfam" id="PF12697"/>
    </source>
</evidence>
<dbReference type="PRINTS" id="PR00111">
    <property type="entry name" value="ABHYDROLASE"/>
</dbReference>
<dbReference type="EMBL" id="CADCVT010000057">
    <property type="protein sequence ID" value="CAA9479015.1"/>
    <property type="molecule type" value="Genomic_DNA"/>
</dbReference>
<dbReference type="SUPFAM" id="SSF53474">
    <property type="entry name" value="alpha/beta-Hydrolases"/>
    <property type="match status" value="1"/>
</dbReference>
<dbReference type="PANTHER" id="PTHR46438">
    <property type="entry name" value="ALPHA/BETA-HYDROLASES SUPERFAMILY PROTEIN"/>
    <property type="match status" value="1"/>
</dbReference>
<dbReference type="GO" id="GO:0016787">
    <property type="term" value="F:hydrolase activity"/>
    <property type="evidence" value="ECO:0007669"/>
    <property type="project" value="UniProtKB-KW"/>
</dbReference>
<dbReference type="PANTHER" id="PTHR46438:SF11">
    <property type="entry name" value="LIPASE-RELATED"/>
    <property type="match status" value="1"/>
</dbReference>
<evidence type="ECO:0000313" key="2">
    <source>
        <dbReference type="EMBL" id="CAA9479015.1"/>
    </source>
</evidence>
<accession>A0A6J4RQD4</accession>